<dbReference type="RefSeq" id="WP_340363951.1">
    <property type="nucleotide sequence ID" value="NZ_JBBKZV010000006.1"/>
</dbReference>
<keyword evidence="2" id="KW-0456">Lyase</keyword>
<evidence type="ECO:0000313" key="4">
    <source>
        <dbReference type="EMBL" id="MEJ8822912.1"/>
    </source>
</evidence>
<dbReference type="NCBIfam" id="NF046063">
    <property type="entry name" value="oxepin_alt"/>
    <property type="match status" value="1"/>
</dbReference>
<accession>A0ABU8VYM2</accession>
<keyword evidence="5" id="KW-1185">Reference proteome</keyword>
<dbReference type="InterPro" id="IPR029045">
    <property type="entry name" value="ClpP/crotonase-like_dom_sf"/>
</dbReference>
<dbReference type="PANTHER" id="PTHR11941">
    <property type="entry name" value="ENOYL-COA HYDRATASE-RELATED"/>
    <property type="match status" value="1"/>
</dbReference>
<protein>
    <submittedName>
        <fullName evidence="4">Enoyl-CoA hydratase</fullName>
    </submittedName>
</protein>
<dbReference type="EMBL" id="JBBKZV010000006">
    <property type="protein sequence ID" value="MEJ8822912.1"/>
    <property type="molecule type" value="Genomic_DNA"/>
</dbReference>
<dbReference type="Pfam" id="PF00378">
    <property type="entry name" value="ECH_1"/>
    <property type="match status" value="1"/>
</dbReference>
<proteinExistence type="inferred from homology"/>
<dbReference type="PANTHER" id="PTHR11941:SF54">
    <property type="entry name" value="ENOYL-COA HYDRATASE, MITOCHONDRIAL"/>
    <property type="match status" value="1"/>
</dbReference>
<dbReference type="Gene3D" id="1.10.12.10">
    <property type="entry name" value="Lyase 2-enoyl-coa Hydratase, Chain A, domain 2"/>
    <property type="match status" value="1"/>
</dbReference>
<evidence type="ECO:0000256" key="2">
    <source>
        <dbReference type="ARBA" id="ARBA00023239"/>
    </source>
</evidence>
<name>A0ABU8VYM2_9BURK</name>
<sequence length="259" mass="27393">MTAELKSRTEGQTMVLTISNPSMRNALGPEMYAAGVEALNGADNSSDVRNVVIVGEGAWFCAGGSLQRLAANRERDPSVQAESIDGLHNWIDSIRAFPKPVIAAVEGAAAGAGFSLALACDFVISARDAVFAASYSNVALSPDGGLSWQLAQMLPRQIATEWLMNGERISPTRLHDLGLVNSLTEPGQALQGALALADTLSARAPNALASIKELLNEGRGATLVNQLSQERDHFVRNLHHPNAGIGIAAFLAKTKPHYT</sequence>
<dbReference type="InterPro" id="IPR018376">
    <property type="entry name" value="Enoyl-CoA_hyd/isom_CS"/>
</dbReference>
<dbReference type="CDD" id="cd06558">
    <property type="entry name" value="crotonase-like"/>
    <property type="match status" value="1"/>
</dbReference>
<dbReference type="Gene3D" id="3.90.226.10">
    <property type="entry name" value="2-enoyl-CoA Hydratase, Chain A, domain 1"/>
    <property type="match status" value="1"/>
</dbReference>
<evidence type="ECO:0000256" key="1">
    <source>
        <dbReference type="ARBA" id="ARBA00005254"/>
    </source>
</evidence>
<dbReference type="InterPro" id="IPR001753">
    <property type="entry name" value="Enoyl-CoA_hydra/iso"/>
</dbReference>
<reference evidence="4 5" key="1">
    <citation type="submission" date="2024-03" db="EMBL/GenBank/DDBJ databases">
        <title>Novel species of the genus Variovorax.</title>
        <authorList>
            <person name="Liu Q."/>
            <person name="Xin Y.-H."/>
        </authorList>
    </citation>
    <scope>NUCLEOTIDE SEQUENCE [LARGE SCALE GENOMIC DNA]</scope>
    <source>
        <strain evidence="4 5">KACC 18501</strain>
    </source>
</reference>
<dbReference type="NCBIfam" id="NF005700">
    <property type="entry name" value="PRK07511.1"/>
    <property type="match status" value="1"/>
</dbReference>
<dbReference type="PROSITE" id="PS00166">
    <property type="entry name" value="ENOYL_COA_HYDRATASE"/>
    <property type="match status" value="1"/>
</dbReference>
<organism evidence="4 5">
    <name type="scientific">Variovorax humicola</name>
    <dbReference type="NCBI Taxonomy" id="1769758"/>
    <lineage>
        <taxon>Bacteria</taxon>
        <taxon>Pseudomonadati</taxon>
        <taxon>Pseudomonadota</taxon>
        <taxon>Betaproteobacteria</taxon>
        <taxon>Burkholderiales</taxon>
        <taxon>Comamonadaceae</taxon>
        <taxon>Variovorax</taxon>
    </lineage>
</organism>
<dbReference type="Proteomes" id="UP001363010">
    <property type="component" value="Unassembled WGS sequence"/>
</dbReference>
<evidence type="ECO:0000313" key="5">
    <source>
        <dbReference type="Proteomes" id="UP001363010"/>
    </source>
</evidence>
<comment type="similarity">
    <text evidence="1 3">Belongs to the enoyl-CoA hydratase/isomerase family.</text>
</comment>
<dbReference type="InterPro" id="IPR014748">
    <property type="entry name" value="Enoyl-CoA_hydra_C"/>
</dbReference>
<evidence type="ECO:0000256" key="3">
    <source>
        <dbReference type="RuleBase" id="RU003707"/>
    </source>
</evidence>
<dbReference type="SUPFAM" id="SSF52096">
    <property type="entry name" value="ClpP/crotonase"/>
    <property type="match status" value="1"/>
</dbReference>
<gene>
    <name evidence="4" type="ORF">WKW80_12865</name>
</gene>
<comment type="caution">
    <text evidence="4">The sequence shown here is derived from an EMBL/GenBank/DDBJ whole genome shotgun (WGS) entry which is preliminary data.</text>
</comment>